<evidence type="ECO:0000313" key="4">
    <source>
        <dbReference type="Proteomes" id="UP001054837"/>
    </source>
</evidence>
<dbReference type="EMBL" id="BPLQ01000748">
    <property type="protein sequence ID" value="GIX74526.1"/>
    <property type="molecule type" value="Genomic_DNA"/>
</dbReference>
<feature type="region of interest" description="Disordered" evidence="2">
    <location>
        <begin position="1697"/>
        <end position="1743"/>
    </location>
</feature>
<gene>
    <name evidence="3" type="primary">Cep350</name>
    <name evidence="3" type="ORF">CDAR_458831</name>
</gene>
<feature type="compositionally biased region" description="Polar residues" evidence="2">
    <location>
        <begin position="2080"/>
        <end position="2095"/>
    </location>
</feature>
<feature type="region of interest" description="Disordered" evidence="2">
    <location>
        <begin position="1291"/>
        <end position="1316"/>
    </location>
</feature>
<reference evidence="3 4" key="1">
    <citation type="submission" date="2021-06" db="EMBL/GenBank/DDBJ databases">
        <title>Caerostris darwini draft genome.</title>
        <authorList>
            <person name="Kono N."/>
            <person name="Arakawa K."/>
        </authorList>
    </citation>
    <scope>NUCLEOTIDE SEQUENCE [LARGE SCALE GENOMIC DNA]</scope>
</reference>
<feature type="compositionally biased region" description="Polar residues" evidence="2">
    <location>
        <begin position="2031"/>
        <end position="2041"/>
    </location>
</feature>
<evidence type="ECO:0000256" key="2">
    <source>
        <dbReference type="SAM" id="MobiDB-lite"/>
    </source>
</evidence>
<feature type="region of interest" description="Disordered" evidence="2">
    <location>
        <begin position="1429"/>
        <end position="1484"/>
    </location>
</feature>
<feature type="region of interest" description="Disordered" evidence="2">
    <location>
        <begin position="1884"/>
        <end position="2098"/>
    </location>
</feature>
<dbReference type="GO" id="GO:0008017">
    <property type="term" value="F:microtubule binding"/>
    <property type="evidence" value="ECO:0007669"/>
    <property type="project" value="InterPro"/>
</dbReference>
<evidence type="ECO:0000313" key="3">
    <source>
        <dbReference type="EMBL" id="GIX74526.1"/>
    </source>
</evidence>
<feature type="coiled-coil region" evidence="1">
    <location>
        <begin position="1808"/>
        <end position="1869"/>
    </location>
</feature>
<feature type="compositionally biased region" description="Low complexity" evidence="2">
    <location>
        <begin position="1905"/>
        <end position="1921"/>
    </location>
</feature>
<name>A0AAV4MR85_9ARAC</name>
<feature type="compositionally biased region" description="Low complexity" evidence="2">
    <location>
        <begin position="523"/>
        <end position="544"/>
    </location>
</feature>
<feature type="compositionally biased region" description="Basic and acidic residues" evidence="2">
    <location>
        <begin position="1227"/>
        <end position="1236"/>
    </location>
</feature>
<evidence type="ECO:0000256" key="1">
    <source>
        <dbReference type="SAM" id="Coils"/>
    </source>
</evidence>
<feature type="region of interest" description="Disordered" evidence="2">
    <location>
        <begin position="453"/>
        <end position="655"/>
    </location>
</feature>
<proteinExistence type="predicted"/>
<comment type="caution">
    <text evidence="3">The sequence shown here is derived from an EMBL/GenBank/DDBJ whole genome shotgun (WGS) entry which is preliminary data.</text>
</comment>
<feature type="compositionally biased region" description="Low complexity" evidence="2">
    <location>
        <begin position="1214"/>
        <end position="1226"/>
    </location>
</feature>
<feature type="compositionally biased region" description="Low complexity" evidence="2">
    <location>
        <begin position="2010"/>
        <end position="2030"/>
    </location>
</feature>
<feature type="compositionally biased region" description="Polar residues" evidence="2">
    <location>
        <begin position="1291"/>
        <end position="1308"/>
    </location>
</feature>
<feature type="compositionally biased region" description="Low complexity" evidence="2">
    <location>
        <begin position="1698"/>
        <end position="1715"/>
    </location>
</feature>
<keyword evidence="1" id="KW-0175">Coiled coil</keyword>
<feature type="region of interest" description="Disordered" evidence="2">
    <location>
        <begin position="2301"/>
        <end position="2420"/>
    </location>
</feature>
<feature type="compositionally biased region" description="Basic and acidic residues" evidence="2">
    <location>
        <begin position="2367"/>
        <end position="2377"/>
    </location>
</feature>
<feature type="compositionally biased region" description="Polar residues" evidence="2">
    <location>
        <begin position="1994"/>
        <end position="2006"/>
    </location>
</feature>
<feature type="compositionally biased region" description="Basic and acidic residues" evidence="2">
    <location>
        <begin position="545"/>
        <end position="563"/>
    </location>
</feature>
<feature type="coiled-coil region" evidence="1">
    <location>
        <begin position="12"/>
        <end position="46"/>
    </location>
</feature>
<feature type="compositionally biased region" description="Basic and acidic residues" evidence="2">
    <location>
        <begin position="1191"/>
        <end position="1213"/>
    </location>
</feature>
<dbReference type="InterPro" id="IPR028750">
    <property type="entry name" value="CEP350/CC187"/>
</dbReference>
<feature type="compositionally biased region" description="Low complexity" evidence="2">
    <location>
        <begin position="1430"/>
        <end position="1472"/>
    </location>
</feature>
<feature type="compositionally biased region" description="Polar residues" evidence="2">
    <location>
        <begin position="1246"/>
        <end position="1259"/>
    </location>
</feature>
<dbReference type="PANTHER" id="PTHR13958">
    <property type="entry name" value="CENTROSOME-ASSOCIATED PROTEIN 350"/>
    <property type="match status" value="1"/>
</dbReference>
<feature type="compositionally biased region" description="Basic residues" evidence="2">
    <location>
        <begin position="632"/>
        <end position="642"/>
    </location>
</feature>
<accession>A0AAV4MR85</accession>
<feature type="compositionally biased region" description="Polar residues" evidence="2">
    <location>
        <begin position="896"/>
        <end position="908"/>
    </location>
</feature>
<feature type="compositionally biased region" description="Polar residues" evidence="2">
    <location>
        <begin position="2349"/>
        <end position="2366"/>
    </location>
</feature>
<feature type="region of interest" description="Disordered" evidence="2">
    <location>
        <begin position="1185"/>
        <end position="1268"/>
    </location>
</feature>
<dbReference type="GO" id="GO:0034453">
    <property type="term" value="P:microtubule anchoring"/>
    <property type="evidence" value="ECO:0007669"/>
    <property type="project" value="InterPro"/>
</dbReference>
<feature type="compositionally biased region" description="Basic and acidic residues" evidence="2">
    <location>
        <begin position="2335"/>
        <end position="2348"/>
    </location>
</feature>
<feature type="region of interest" description="Disordered" evidence="2">
    <location>
        <begin position="2197"/>
        <end position="2222"/>
    </location>
</feature>
<feature type="compositionally biased region" description="Basic and acidic residues" evidence="2">
    <location>
        <begin position="491"/>
        <end position="522"/>
    </location>
</feature>
<organism evidence="3 4">
    <name type="scientific">Caerostris darwini</name>
    <dbReference type="NCBI Taxonomy" id="1538125"/>
    <lineage>
        <taxon>Eukaryota</taxon>
        <taxon>Metazoa</taxon>
        <taxon>Ecdysozoa</taxon>
        <taxon>Arthropoda</taxon>
        <taxon>Chelicerata</taxon>
        <taxon>Arachnida</taxon>
        <taxon>Araneae</taxon>
        <taxon>Araneomorphae</taxon>
        <taxon>Entelegynae</taxon>
        <taxon>Araneoidea</taxon>
        <taxon>Araneidae</taxon>
        <taxon>Caerostris</taxon>
    </lineage>
</organism>
<sequence length="2937" mass="330614">MYKSRGTTWIGFEEAQRTIDSLKAEVQIAENKLSTAKRSLKLEKNKPVSPVPPNTESPYDVLNISKKKEDFGRFIKESPSRIQSHKKHIKKRRKLTIPKDASDLNSEDDKLQTLPLKNLSYKQFDTNETLAKSAADNLFTNVSSSEASNSILNLKQQTTSEKTSSFIKQDPNYFATILRNVPKDTGVLNNEEDQLLSLSPKNLSSELVDTNEALVKSVFDSPFSNILSDDISNSILNLKHQLASSENTSSLIADTYNNSDAQLSNIIYRKRKKKIENPSKITFTWWEKDFLRDQIGVSDIDGYSSQVNKSVSSMSVNGIQWTPIINEAKVPILKPKKFLHGNLKTLQLIIDRQKKFYEKIQDKSELDTISSSSYREEQAVEVNKNKCTIKVNRNKSVIENRNKSSVAIDSKDKQSLENLIPNNFDPSIHIKPLPVRKKCLVTNLPKYRGFSVPGSRFTTPGRKNLKSTKKLSHINKENKSPILKRIKKNISNKEGDSHQEKEKQTIHENKEQYSRTKSDIQSKESTSPNSNSPNSNNERSSSSNDKTEETKSKIIDDVKEELKTTISPDLNLSSDNESDLQSTENNRNIKEHPKFTAMSKSVKRKAKKFPDENITPSPKMRHYDPQTVRDYIKKKKEERRKRHLEERKKTSLEAQRKKESLQKLYEYQKETIMLGAKSPSNKVCKKRNEPASKNIGEFLPISNSTADFVLKQENKNTKIKDFLVHEKKSIAPLINKKKDMIFNNAKESQNHAEEDNLFQLDMSAKPLSESEKQKFTSDVPLQEKINAEVKSKILKEKKFSSPIETPSTSFHNVAENKISYISTISTPSTLSELSDINKISELKYEKLVIPKGQSKQAQTLKNLVKSIDEMTEPFEYLIRTKKWIEDSPPPPDRRSNTQNLTKKFSTSSHHLERNSKIMKESSTDFAIDYIRPLHSTEGNSFKQQVSNVGDTSQLFEKLLGRRISESSRKEKFDAGKTIDSEKSFNDYSNPQEELIEGSIDSEEETTNENHHQSLIEGTLISEGDSTVNEKEVPSFLNSNQTEVLPPLENQAWLTTNFLNVNPDPFNFINTWNRKPLDIPGLDNSILKGFQNPSSVADKISSVEEKSSDQGSYTISPSTQNESFISESISNTALNSSPTISEHFSNFNEYDNLNNQIQNMDERKHSDVLSSENRSAKSAFNSVLSSNASENMHSDHAEKKIESKTADTTKKELSPSESSISEMISVIEKSKNDEAKSIKMSKKNKESSSGAEVSSENIINQEKKSENDVPELSLLSSNEMPSNNSVQDLIKNESLSNKDTQEISEVSSITDKDTKSNYEELNVTTEKNSESSESITEQNKVETVSSIKSPNSVTIDFAQPVRFTLSDGVSKSLKVHKDVQLHEEQYFHTQVVTRVASEAAAAAATSAVIAVFETQRELLKNQNATNYSTLTSTASDNSSQQSKSNSVSSHKSSSNVSTVIESNPSKSSVESSVIGEANDNPNPVATMIEKNHSEIAENNHLSGSFSKSNKISSSSVITEDLHVSEKSEELQKRRIRKISGNLSSPSPASLSENESLSYASFMRENSSLSSSTITESALSDDSFAQLTLDVVRKITHEEELRASHQLALLKFQEQTLVENARAAMTWLESLKKNFREKGANKKASFIKKKQKDIVLRLRQERAQLRCMQEAYRSICDKHHTLVTDKKKLLNESIFVPPQTSKNASLSSKASSQQKTKNYVKQKSDSSSTSTVLTEEEIRKSVEEEVPEEILEIKNEASHSSQGSILELVSSEPVISSQPSYDKLQEAASLPQLKQGHSQSSLSLHSNNSIESALQGLKKLEASKRHLTKREQRILQRRKHVEKILQWQMKLDSEELAVRELEQKAVELVDTSKKKTKYYISTSPSAIQDEKENTPSNGIPEYSVNPSDSLKASASSDYLSSKKISSEEVPESVPSDSVPEENIVTATSGESVEEEFSKKRSNGQESPSTMSSSSIQEMDQNQSTESSIKTTEEAAESSNTKVIVTNGRSHSPKSSATNKSSSSDIYSESFESTASQKGSSPSISLVAIRTSIPSSSGRKEKDISIKSPLAPRNFRRHDSSGSDDSYTISHSETASDQSDIEVRIHALAEELRRRKYEAEKLKREQKRKYREHLKGTELSLKKQVEAYTQYIQQVKSDLEHIETMSSQSQSGDISSVKPQIKWPRLERVIDSRHIRKKTPLSSEALTPEKKTFDNTTSSPDSIDSTIDLSHKRGKPFMKKLFPDSKEKLKHEIGLSKEISSKAVVPETIFEKVSENISSLENSEKNLSTVTENLDILMKTSPVKKSSLNGNKSFSESKESEIEEESYESNSSVITVDSKSEPNKAHTDESNSKFTYQSDSFVINSSTSKSSHEHGQELDNLKSSSVLDVVPPETLNTRNSAEDSEETLQDSFKSHTSDQIATNDSILSSEVEYVSESLSNTNAGSVKDELESGSFEYENSDADSTSSPRKLLDKTFNVESDSKTNFSPVDDISLTETKSVNQREQQELSKKSIDESVHVVTTNDKKSLKEGLKSQTFVVNVVNYIHSSILDDAIRTMLNLSKKCSNTSKSKNLSHSLIFKQLNEESVEILVNDLLNSHINEAISFVFNISNNYKKFQNGFMKPSSLTENYREHELTSTCSGFSINAIDFDTQNYENNELKNAHSATTLNDYNIFKKQADWFEDGFVSAQWDAQQLEQQLLLQQYPYYYRKIPNKPPPPYTPPTVLSINYPLPIKKEKIVEQADPIKFVTKHIGLIIDNIAEVLISGKKNGQMINEITEIDFSSVVKHLNLTLPCQLTFLDLIFDLTKETALDIFSEIEENPAPWLRPRKLTPKPKFPTDKNQLISSVQKKVEQALKIAPTESSTEQNRKRPTWATMKLGRKKRDFVDTILISEIKEEEPDWVYYDQDEATVKFQIADSIFDLLVDDTANLIKDLSDKKYW</sequence>
<feature type="region of interest" description="Disordered" evidence="2">
    <location>
        <begin position="882"/>
        <end position="917"/>
    </location>
</feature>
<keyword evidence="4" id="KW-1185">Reference proteome</keyword>
<feature type="compositionally biased region" description="Polar residues" evidence="2">
    <location>
        <begin position="1961"/>
        <end position="1987"/>
    </location>
</feature>
<dbReference type="PANTHER" id="PTHR13958:SF3">
    <property type="entry name" value="CAP-GLY DOMAIN-CONTAINING PROTEIN-RELATED"/>
    <property type="match status" value="1"/>
</dbReference>
<feature type="compositionally biased region" description="Basic and acidic residues" evidence="2">
    <location>
        <begin position="643"/>
        <end position="655"/>
    </location>
</feature>
<dbReference type="GO" id="GO:0005813">
    <property type="term" value="C:centrosome"/>
    <property type="evidence" value="ECO:0007669"/>
    <property type="project" value="InterPro"/>
</dbReference>
<feature type="compositionally biased region" description="Basic residues" evidence="2">
    <location>
        <begin position="463"/>
        <end position="473"/>
    </location>
</feature>
<dbReference type="Proteomes" id="UP001054837">
    <property type="component" value="Unassembled WGS sequence"/>
</dbReference>
<feature type="compositionally biased region" description="Low complexity" evidence="2">
    <location>
        <begin position="2213"/>
        <end position="2222"/>
    </location>
</feature>
<feature type="compositionally biased region" description="Polar residues" evidence="2">
    <location>
        <begin position="564"/>
        <end position="586"/>
    </location>
</feature>
<feature type="compositionally biased region" description="Low complexity" evidence="2">
    <location>
        <begin position="1929"/>
        <end position="1939"/>
    </location>
</feature>
<protein>
    <submittedName>
        <fullName evidence="3">Centrosome-associated protein 350</fullName>
    </submittedName>
</protein>